<gene>
    <name evidence="9" type="ORF">TAV2_LOCUS22135</name>
</gene>
<dbReference type="SUPFAM" id="SSF101936">
    <property type="entry name" value="DNA-binding pseudobarrel domain"/>
    <property type="match status" value="1"/>
</dbReference>
<dbReference type="GO" id="GO:0009734">
    <property type="term" value="P:auxin-activated signaling pathway"/>
    <property type="evidence" value="ECO:0007669"/>
    <property type="project" value="UniProtKB-KW"/>
</dbReference>
<dbReference type="Pfam" id="PF02362">
    <property type="entry name" value="B3"/>
    <property type="match status" value="1"/>
</dbReference>
<comment type="similarity">
    <text evidence="2">Belongs to the ARF family.</text>
</comment>
<name>A0AAU9SUP0_THLAR</name>
<dbReference type="PANTHER" id="PTHR31384">
    <property type="entry name" value="AUXIN RESPONSE FACTOR 4-RELATED"/>
    <property type="match status" value="1"/>
</dbReference>
<evidence type="ECO:0000256" key="6">
    <source>
        <dbReference type="ARBA" id="ARBA00023242"/>
    </source>
</evidence>
<evidence type="ECO:0000256" key="3">
    <source>
        <dbReference type="ARBA" id="ARBA00023015"/>
    </source>
</evidence>
<evidence type="ECO:0000256" key="2">
    <source>
        <dbReference type="ARBA" id="ARBA00007853"/>
    </source>
</evidence>
<evidence type="ECO:0000256" key="1">
    <source>
        <dbReference type="ARBA" id="ARBA00004123"/>
    </source>
</evidence>
<evidence type="ECO:0000256" key="7">
    <source>
        <dbReference type="ARBA" id="ARBA00023294"/>
    </source>
</evidence>
<dbReference type="Gene3D" id="2.40.330.10">
    <property type="entry name" value="DNA-binding pseudobarrel domain"/>
    <property type="match status" value="1"/>
</dbReference>
<keyword evidence="7" id="KW-0927">Auxin signaling pathway</keyword>
<dbReference type="Proteomes" id="UP000836841">
    <property type="component" value="Chromosome 6"/>
</dbReference>
<dbReference type="InterPro" id="IPR044835">
    <property type="entry name" value="ARF_plant"/>
</dbReference>
<dbReference type="GO" id="GO:0006355">
    <property type="term" value="P:regulation of DNA-templated transcription"/>
    <property type="evidence" value="ECO:0007669"/>
    <property type="project" value="InterPro"/>
</dbReference>
<dbReference type="GO" id="GO:0003677">
    <property type="term" value="F:DNA binding"/>
    <property type="evidence" value="ECO:0007669"/>
    <property type="project" value="UniProtKB-KW"/>
</dbReference>
<dbReference type="SMART" id="SM01019">
    <property type="entry name" value="B3"/>
    <property type="match status" value="1"/>
</dbReference>
<sequence length="250" mass="28530">MATVNETKSYLYNELWRLCAGPLFDLPKLGGRVYYFPQGYIQQLEISTNSEFAQMQPLFDIPSKIPCNVIGIQLKEVGTPIPIKNQENPQFYYFIKVLSASDTNPHGGLSVPKSMLLNDMSHPIPTQEIVAKDLHGREWRFKHIFRGTLRIHLFTTGWNAFVTTLIGTRRVANREGNIPSLVISSHSMHQGVIASAKNAMNNKCMFIMLYKPRSSQFIVGYEKNLDAVNNKFSVDTKFTMLFKDDDFNEK</sequence>
<feature type="domain" description="TF-B3" evidence="8">
    <location>
        <begin position="94"/>
        <end position="187"/>
    </location>
</feature>
<dbReference type="PANTHER" id="PTHR31384:SF164">
    <property type="entry name" value="AUXIN RESPONSE FACTOR 12-RELATED"/>
    <property type="match status" value="1"/>
</dbReference>
<evidence type="ECO:0000259" key="8">
    <source>
        <dbReference type="SMART" id="SM01019"/>
    </source>
</evidence>
<reference evidence="9 10" key="1">
    <citation type="submission" date="2022-03" db="EMBL/GenBank/DDBJ databases">
        <authorList>
            <person name="Nunn A."/>
            <person name="Chopra R."/>
            <person name="Nunn A."/>
            <person name="Contreras Garrido A."/>
        </authorList>
    </citation>
    <scope>NUCLEOTIDE SEQUENCE [LARGE SCALE GENOMIC DNA]</scope>
</reference>
<evidence type="ECO:0000256" key="4">
    <source>
        <dbReference type="ARBA" id="ARBA00023125"/>
    </source>
</evidence>
<accession>A0AAU9SUP0</accession>
<dbReference type="AlphaFoldDB" id="A0AAU9SUP0"/>
<dbReference type="InterPro" id="IPR003340">
    <property type="entry name" value="B3_DNA-bd"/>
</dbReference>
<dbReference type="GO" id="GO:0005634">
    <property type="term" value="C:nucleus"/>
    <property type="evidence" value="ECO:0007669"/>
    <property type="project" value="UniProtKB-SubCell"/>
</dbReference>
<comment type="subcellular location">
    <subcellularLocation>
        <location evidence="1">Nucleus</location>
    </subcellularLocation>
</comment>
<dbReference type="CDD" id="cd10017">
    <property type="entry name" value="B3_DNA"/>
    <property type="match status" value="1"/>
</dbReference>
<dbReference type="EMBL" id="OU466862">
    <property type="protein sequence ID" value="CAH2070935.1"/>
    <property type="molecule type" value="Genomic_DNA"/>
</dbReference>
<organism evidence="9 10">
    <name type="scientific">Thlaspi arvense</name>
    <name type="common">Field penny-cress</name>
    <dbReference type="NCBI Taxonomy" id="13288"/>
    <lineage>
        <taxon>Eukaryota</taxon>
        <taxon>Viridiplantae</taxon>
        <taxon>Streptophyta</taxon>
        <taxon>Embryophyta</taxon>
        <taxon>Tracheophyta</taxon>
        <taxon>Spermatophyta</taxon>
        <taxon>Magnoliopsida</taxon>
        <taxon>eudicotyledons</taxon>
        <taxon>Gunneridae</taxon>
        <taxon>Pentapetalae</taxon>
        <taxon>rosids</taxon>
        <taxon>malvids</taxon>
        <taxon>Brassicales</taxon>
        <taxon>Brassicaceae</taxon>
        <taxon>Thlaspideae</taxon>
        <taxon>Thlaspi</taxon>
    </lineage>
</organism>
<feature type="non-terminal residue" evidence="9">
    <location>
        <position position="250"/>
    </location>
</feature>
<evidence type="ECO:0000313" key="10">
    <source>
        <dbReference type="Proteomes" id="UP000836841"/>
    </source>
</evidence>
<proteinExistence type="inferred from homology"/>
<dbReference type="InterPro" id="IPR015300">
    <property type="entry name" value="DNA-bd_pseudobarrel_sf"/>
</dbReference>
<protein>
    <recommendedName>
        <fullName evidence="8">TF-B3 domain-containing protein</fullName>
    </recommendedName>
</protein>
<keyword evidence="5" id="KW-0804">Transcription</keyword>
<keyword evidence="4" id="KW-0238">DNA-binding</keyword>
<evidence type="ECO:0000313" key="9">
    <source>
        <dbReference type="EMBL" id="CAH2070935.1"/>
    </source>
</evidence>
<evidence type="ECO:0000256" key="5">
    <source>
        <dbReference type="ARBA" id="ARBA00023163"/>
    </source>
</evidence>
<keyword evidence="3" id="KW-0805">Transcription regulation</keyword>
<keyword evidence="6" id="KW-0539">Nucleus</keyword>
<keyword evidence="10" id="KW-1185">Reference proteome</keyword>